<feature type="site" description="Could be important to modulate the pK values of the two catalytic cysteine residues" evidence="8">
    <location>
        <position position="203"/>
    </location>
</feature>
<dbReference type="GO" id="GO:0008837">
    <property type="term" value="F:diaminopimelate epimerase activity"/>
    <property type="evidence" value="ECO:0007669"/>
    <property type="project" value="UniProtKB-UniRule"/>
</dbReference>
<feature type="site" description="Could be important to modulate the pK values of the two catalytic cysteine residues" evidence="8">
    <location>
        <position position="157"/>
    </location>
</feature>
<evidence type="ECO:0000256" key="8">
    <source>
        <dbReference type="HAMAP-Rule" id="MF_00197"/>
    </source>
</evidence>
<gene>
    <name evidence="8" type="primary">dapF</name>
    <name evidence="10" type="ORF">GT348_00500</name>
</gene>
<keyword evidence="5 8" id="KW-0457">Lysine biosynthesis</keyword>
<evidence type="ECO:0000256" key="9">
    <source>
        <dbReference type="PROSITE-ProRule" id="PRU10125"/>
    </source>
</evidence>
<reference evidence="10 11" key="1">
    <citation type="submission" date="2020-01" db="EMBL/GenBank/DDBJ databases">
        <title>Genome sequencing of strain KACC 21507.</title>
        <authorList>
            <person name="Heo J."/>
            <person name="Kim S.-J."/>
            <person name="Kim J.-S."/>
            <person name="Hong S.-B."/>
            <person name="Kwon S.-W."/>
        </authorList>
    </citation>
    <scope>NUCLEOTIDE SEQUENCE [LARGE SCALE GENOMIC DNA]</scope>
    <source>
        <strain evidence="10 11">KACC 21507</strain>
    </source>
</reference>
<feature type="binding site" evidence="8">
    <location>
        <position position="76"/>
    </location>
    <ligand>
        <name>substrate</name>
    </ligand>
</feature>
<dbReference type="AlphaFoldDB" id="A0A6P1NEM6"/>
<feature type="binding site" evidence="8">
    <location>
        <position position="23"/>
    </location>
    <ligand>
        <name>substrate</name>
    </ligand>
</feature>
<dbReference type="EC" id="5.1.1.7" evidence="3 8"/>
<proteinExistence type="inferred from homology"/>
<evidence type="ECO:0000256" key="5">
    <source>
        <dbReference type="ARBA" id="ARBA00023154"/>
    </source>
</evidence>
<dbReference type="GO" id="GO:0009089">
    <property type="term" value="P:lysine biosynthetic process via diaminopimelate"/>
    <property type="evidence" value="ECO:0007669"/>
    <property type="project" value="UniProtKB-UniRule"/>
</dbReference>
<keyword evidence="11" id="KW-1185">Reference proteome</keyword>
<dbReference type="Gene3D" id="3.10.310.10">
    <property type="entry name" value="Diaminopimelate Epimerase, Chain A, domain 1"/>
    <property type="match status" value="2"/>
</dbReference>
<keyword evidence="8" id="KW-0963">Cytoplasm</keyword>
<dbReference type="SUPFAM" id="SSF54506">
    <property type="entry name" value="Diaminopimelate epimerase-like"/>
    <property type="match status" value="2"/>
</dbReference>
<evidence type="ECO:0000256" key="4">
    <source>
        <dbReference type="ARBA" id="ARBA00022605"/>
    </source>
</evidence>
<dbReference type="Proteomes" id="UP000463975">
    <property type="component" value="Chromosome"/>
</dbReference>
<feature type="active site" evidence="9">
    <location>
        <position position="85"/>
    </location>
</feature>
<comment type="similarity">
    <text evidence="2 8">Belongs to the diaminopimelate epimerase family.</text>
</comment>
<evidence type="ECO:0000256" key="7">
    <source>
        <dbReference type="ARBA" id="ARBA00051712"/>
    </source>
</evidence>
<dbReference type="Pfam" id="PF01678">
    <property type="entry name" value="DAP_epimerase"/>
    <property type="match status" value="2"/>
</dbReference>
<feature type="active site" description="Proton acceptor" evidence="8">
    <location>
        <position position="212"/>
    </location>
</feature>
<dbReference type="UniPathway" id="UPA00034">
    <property type="reaction ID" value="UER00025"/>
</dbReference>
<evidence type="ECO:0000313" key="11">
    <source>
        <dbReference type="Proteomes" id="UP000463975"/>
    </source>
</evidence>
<sequence>MTFISAQSASVKIAFTKMHGLGNDFIVLDNRSNMITLTEVMIRHICDRHLGIGCDQLVLLSNPTLEGASVRVQFFNPDGSEAGACGNASRCVAKFIGHNPVIETQNGLLPTFKEGELYRVVMGVPKLAWQDIPLSHEADTAHLPLYDGAACSMGNPHLTLFRPIKEAALLGPELEHHALFPQRANIGFAEILSPTHMRLRVWERGAGLTLACGSGACAAVVNAARRNLVKRKCTVTMEKGDLQIIWEENGPVHMIGPAETVFTGQILMDQAV</sequence>
<comment type="catalytic activity">
    <reaction evidence="7 8">
        <text>(2S,6S)-2,6-diaminopimelate = meso-2,6-diaminopimelate</text>
        <dbReference type="Rhea" id="RHEA:15393"/>
        <dbReference type="ChEBI" id="CHEBI:57609"/>
        <dbReference type="ChEBI" id="CHEBI:57791"/>
        <dbReference type="EC" id="5.1.1.7"/>
    </reaction>
</comment>
<dbReference type="InterPro" id="IPR001653">
    <property type="entry name" value="DAP_epimerase_DapF"/>
</dbReference>
<feature type="binding site" evidence="8">
    <location>
        <position position="56"/>
    </location>
    <ligand>
        <name>substrate</name>
    </ligand>
</feature>
<feature type="binding site" evidence="8">
    <location>
        <begin position="213"/>
        <end position="214"/>
    </location>
    <ligand>
        <name>substrate</name>
    </ligand>
</feature>
<feature type="binding site" evidence="8">
    <location>
        <position position="185"/>
    </location>
    <ligand>
        <name>substrate</name>
    </ligand>
</feature>
<dbReference type="PANTHER" id="PTHR31689:SF0">
    <property type="entry name" value="DIAMINOPIMELATE EPIMERASE"/>
    <property type="match status" value="1"/>
</dbReference>
<dbReference type="PROSITE" id="PS01326">
    <property type="entry name" value="DAP_EPIMERASE"/>
    <property type="match status" value="1"/>
</dbReference>
<comment type="subcellular location">
    <subcellularLocation>
        <location evidence="8">Cytoplasm</location>
    </subcellularLocation>
</comment>
<comment type="function">
    <text evidence="8">Catalyzes the stereoinversion of LL-2,6-diaminopimelate (L,L-DAP) to meso-diaminopimelate (meso-DAP), a precursor of L-lysine and an essential component of the bacterial peptidoglycan.</text>
</comment>
<dbReference type="RefSeq" id="WP_160618078.1">
    <property type="nucleotide sequence ID" value="NZ_CP047652.1"/>
</dbReference>
<keyword evidence="6 8" id="KW-0413">Isomerase</keyword>
<comment type="pathway">
    <text evidence="1 8">Amino-acid biosynthesis; L-lysine biosynthesis via DAP pathway; DL-2,6-diaminopimelate from LL-2,6-diaminopimelate: step 1/1.</text>
</comment>
<feature type="binding site" evidence="8">
    <location>
        <position position="155"/>
    </location>
    <ligand>
        <name>substrate</name>
    </ligand>
</feature>
<evidence type="ECO:0000256" key="1">
    <source>
        <dbReference type="ARBA" id="ARBA00005196"/>
    </source>
</evidence>
<dbReference type="HAMAP" id="MF_00197">
    <property type="entry name" value="DAP_epimerase"/>
    <property type="match status" value="1"/>
</dbReference>
<comment type="subunit">
    <text evidence="8">Homodimer.</text>
</comment>
<dbReference type="NCBIfam" id="TIGR00652">
    <property type="entry name" value="DapF"/>
    <property type="match status" value="1"/>
</dbReference>
<dbReference type="EMBL" id="CP047652">
    <property type="protein sequence ID" value="QHI95000.1"/>
    <property type="molecule type" value="Genomic_DNA"/>
</dbReference>
<dbReference type="KEGG" id="bomb:GT348_00500"/>
<feature type="binding site" evidence="8">
    <location>
        <begin position="203"/>
        <end position="204"/>
    </location>
    <ligand>
        <name>substrate</name>
    </ligand>
</feature>
<dbReference type="PANTHER" id="PTHR31689">
    <property type="entry name" value="DIAMINOPIMELATE EPIMERASE, CHLOROPLASTIC"/>
    <property type="match status" value="1"/>
</dbReference>
<feature type="active site" description="Proton donor" evidence="8">
    <location>
        <position position="85"/>
    </location>
</feature>
<name>A0A6P1NEM6_9PROT</name>
<keyword evidence="4 8" id="KW-0028">Amino-acid biosynthesis</keyword>
<protein>
    <recommendedName>
        <fullName evidence="3 8">Diaminopimelate epimerase</fullName>
        <shortName evidence="8">DAP epimerase</shortName>
        <ecNumber evidence="3 8">5.1.1.7</ecNumber>
    </recommendedName>
    <alternativeName>
        <fullName evidence="8">PLP-independent amino acid racemase</fullName>
    </alternativeName>
</protein>
<evidence type="ECO:0000313" key="10">
    <source>
        <dbReference type="EMBL" id="QHI95000.1"/>
    </source>
</evidence>
<evidence type="ECO:0000256" key="2">
    <source>
        <dbReference type="ARBA" id="ARBA00010219"/>
    </source>
</evidence>
<accession>A0A6P1NEM6</accession>
<evidence type="ECO:0000256" key="3">
    <source>
        <dbReference type="ARBA" id="ARBA00013080"/>
    </source>
</evidence>
<evidence type="ECO:0000256" key="6">
    <source>
        <dbReference type="ARBA" id="ARBA00023235"/>
    </source>
</evidence>
<feature type="binding site" evidence="8">
    <location>
        <begin position="86"/>
        <end position="87"/>
    </location>
    <ligand>
        <name>substrate</name>
    </ligand>
</feature>
<dbReference type="GO" id="GO:0005829">
    <property type="term" value="C:cytosol"/>
    <property type="evidence" value="ECO:0007669"/>
    <property type="project" value="TreeGrafter"/>
</dbReference>
<organism evidence="10 11">
    <name type="scientific">Aristophania vespae</name>
    <dbReference type="NCBI Taxonomy" id="2697033"/>
    <lineage>
        <taxon>Bacteria</taxon>
        <taxon>Pseudomonadati</taxon>
        <taxon>Pseudomonadota</taxon>
        <taxon>Alphaproteobacteria</taxon>
        <taxon>Acetobacterales</taxon>
        <taxon>Acetobacteraceae</taxon>
        <taxon>Aristophania</taxon>
    </lineage>
</organism>
<dbReference type="InterPro" id="IPR018510">
    <property type="entry name" value="DAP_epimerase_AS"/>
</dbReference>